<dbReference type="SMART" id="SM00342">
    <property type="entry name" value="HTH_ARAC"/>
    <property type="match status" value="1"/>
</dbReference>
<dbReference type="Gene3D" id="3.40.50.880">
    <property type="match status" value="1"/>
</dbReference>
<evidence type="ECO:0000259" key="4">
    <source>
        <dbReference type="PROSITE" id="PS01124"/>
    </source>
</evidence>
<dbReference type="InterPro" id="IPR052158">
    <property type="entry name" value="INH-QAR"/>
</dbReference>
<dbReference type="Pfam" id="PF12833">
    <property type="entry name" value="HTH_18"/>
    <property type="match status" value="1"/>
</dbReference>
<keyword evidence="1" id="KW-0805">Transcription regulation</keyword>
<proteinExistence type="predicted"/>
<evidence type="ECO:0000256" key="3">
    <source>
        <dbReference type="ARBA" id="ARBA00023163"/>
    </source>
</evidence>
<dbReference type="InterPro" id="IPR002818">
    <property type="entry name" value="DJ-1/PfpI"/>
</dbReference>
<dbReference type="Gene3D" id="1.10.10.60">
    <property type="entry name" value="Homeodomain-like"/>
    <property type="match status" value="1"/>
</dbReference>
<organism evidence="5 6">
    <name type="scientific">Shewanella jiangmenensis</name>
    <dbReference type="NCBI Taxonomy" id="2837387"/>
    <lineage>
        <taxon>Bacteria</taxon>
        <taxon>Pseudomonadati</taxon>
        <taxon>Pseudomonadota</taxon>
        <taxon>Gammaproteobacteria</taxon>
        <taxon>Alteromonadales</taxon>
        <taxon>Shewanellaceae</taxon>
        <taxon>Shewanella</taxon>
    </lineage>
</organism>
<reference evidence="5 6" key="1">
    <citation type="submission" date="2021-05" db="EMBL/GenBank/DDBJ databases">
        <title>Shewanella sp. JM162201.</title>
        <authorList>
            <person name="Xu S."/>
            <person name="Li A."/>
        </authorList>
    </citation>
    <scope>NUCLEOTIDE SEQUENCE [LARGE SCALE GENOMIC DNA]</scope>
    <source>
        <strain evidence="5 6">JM162201</strain>
    </source>
</reference>
<dbReference type="InterPro" id="IPR009057">
    <property type="entry name" value="Homeodomain-like_sf"/>
</dbReference>
<protein>
    <submittedName>
        <fullName evidence="5">Helix-turn-helix domain-containing protein</fullName>
    </submittedName>
</protein>
<dbReference type="EMBL" id="JAHEPS010000003">
    <property type="protein sequence ID" value="MBT1444779.1"/>
    <property type="molecule type" value="Genomic_DNA"/>
</dbReference>
<dbReference type="InterPro" id="IPR029062">
    <property type="entry name" value="Class_I_gatase-like"/>
</dbReference>
<keyword evidence="3" id="KW-0804">Transcription</keyword>
<dbReference type="SUPFAM" id="SSF46689">
    <property type="entry name" value="Homeodomain-like"/>
    <property type="match status" value="2"/>
</dbReference>
<accession>A0ABS5V2U9</accession>
<evidence type="ECO:0000256" key="1">
    <source>
        <dbReference type="ARBA" id="ARBA00023015"/>
    </source>
</evidence>
<keyword evidence="6" id="KW-1185">Reference proteome</keyword>
<evidence type="ECO:0000313" key="6">
    <source>
        <dbReference type="Proteomes" id="UP001195903"/>
    </source>
</evidence>
<sequence>MATSHSEQNSCLNPRGAPIKVALIVYNGISAFHLAVPCMVFQDMFVDKPAPFDLQMVALEDGEIRSSSGFTISFANLTTRSSAQLILDADLVIVPGWPDDLPTPPYWLLEVLKQAYQRGAKLAGFCLGAFVIAAAGILDGSRATTHWAYADQLRQQFPDVVVDPKPLFIESEGIMTSAGIAASLDCCLHLVRLFLGSSLATELARVLVTAPFRSGGQQQYIPTPKIDIANFKVSFGWVLEDISQHLNLEVNVDLVAARCAMSRRTFTRQFKATFGCTFGDWLLNQRLKYSQQILETSDASIGHIAAQAGFGSESVFRKHFKRAFNVTPKQWRSSFSSRVTN</sequence>
<gene>
    <name evidence="5" type="ORF">KJI95_09620</name>
</gene>
<dbReference type="Pfam" id="PF01965">
    <property type="entry name" value="DJ-1_PfpI"/>
    <property type="match status" value="1"/>
</dbReference>
<dbReference type="InterPro" id="IPR018060">
    <property type="entry name" value="HTH_AraC"/>
</dbReference>
<dbReference type="PRINTS" id="PR00032">
    <property type="entry name" value="HTHARAC"/>
</dbReference>
<dbReference type="Proteomes" id="UP001195903">
    <property type="component" value="Unassembled WGS sequence"/>
</dbReference>
<evidence type="ECO:0000313" key="5">
    <source>
        <dbReference type="EMBL" id="MBT1444779.1"/>
    </source>
</evidence>
<name>A0ABS5V2U9_9GAMM</name>
<evidence type="ECO:0000256" key="2">
    <source>
        <dbReference type="ARBA" id="ARBA00023125"/>
    </source>
</evidence>
<keyword evidence="2" id="KW-0238">DNA-binding</keyword>
<dbReference type="PROSITE" id="PS01124">
    <property type="entry name" value="HTH_ARAC_FAMILY_2"/>
    <property type="match status" value="1"/>
</dbReference>
<dbReference type="PANTHER" id="PTHR43130:SF3">
    <property type="entry name" value="HTH-TYPE TRANSCRIPTIONAL REGULATOR RV1931C"/>
    <property type="match status" value="1"/>
</dbReference>
<dbReference type="CDD" id="cd03137">
    <property type="entry name" value="GATase1_AraC_1"/>
    <property type="match status" value="1"/>
</dbReference>
<dbReference type="SUPFAM" id="SSF52317">
    <property type="entry name" value="Class I glutamine amidotransferase-like"/>
    <property type="match status" value="1"/>
</dbReference>
<comment type="caution">
    <text evidence="5">The sequence shown here is derived from an EMBL/GenBank/DDBJ whole genome shotgun (WGS) entry which is preliminary data.</text>
</comment>
<feature type="domain" description="HTH araC/xylS-type" evidence="4">
    <location>
        <begin position="236"/>
        <end position="334"/>
    </location>
</feature>
<dbReference type="PANTHER" id="PTHR43130">
    <property type="entry name" value="ARAC-FAMILY TRANSCRIPTIONAL REGULATOR"/>
    <property type="match status" value="1"/>
</dbReference>
<dbReference type="InterPro" id="IPR020449">
    <property type="entry name" value="Tscrpt_reg_AraC-type_HTH"/>
</dbReference>